<dbReference type="EMBL" id="KK121211">
    <property type="protein sequence ID" value="KFM79982.1"/>
    <property type="molecule type" value="Genomic_DNA"/>
</dbReference>
<keyword evidence="2" id="KW-1185">Reference proteome</keyword>
<protein>
    <submittedName>
        <fullName evidence="1">Uncharacterized protein</fullName>
    </submittedName>
</protein>
<organism evidence="1 2">
    <name type="scientific">Stegodyphus mimosarum</name>
    <name type="common">African social velvet spider</name>
    <dbReference type="NCBI Taxonomy" id="407821"/>
    <lineage>
        <taxon>Eukaryota</taxon>
        <taxon>Metazoa</taxon>
        <taxon>Ecdysozoa</taxon>
        <taxon>Arthropoda</taxon>
        <taxon>Chelicerata</taxon>
        <taxon>Arachnida</taxon>
        <taxon>Araneae</taxon>
        <taxon>Araneomorphae</taxon>
        <taxon>Entelegynae</taxon>
        <taxon>Eresoidea</taxon>
        <taxon>Eresidae</taxon>
        <taxon>Stegodyphus</taxon>
    </lineage>
</organism>
<evidence type="ECO:0000313" key="1">
    <source>
        <dbReference type="EMBL" id="KFM79982.1"/>
    </source>
</evidence>
<sequence length="50" mass="5876">MRAAITMLYFDYSEVTSSSIYDTQNSLKSILTPNFLMLPFKCLYQRCEIK</sequence>
<proteinExistence type="predicted"/>
<name>A0A087URJ3_STEMI</name>
<accession>A0A087URJ3</accession>
<evidence type="ECO:0000313" key="2">
    <source>
        <dbReference type="Proteomes" id="UP000054359"/>
    </source>
</evidence>
<dbReference type="Proteomes" id="UP000054359">
    <property type="component" value="Unassembled WGS sequence"/>
</dbReference>
<gene>
    <name evidence="1" type="ORF">X975_16972</name>
</gene>
<feature type="non-terminal residue" evidence="1">
    <location>
        <position position="50"/>
    </location>
</feature>
<dbReference type="AlphaFoldDB" id="A0A087URJ3"/>
<reference evidence="1 2" key="1">
    <citation type="submission" date="2013-11" db="EMBL/GenBank/DDBJ databases">
        <title>Genome sequencing of Stegodyphus mimosarum.</title>
        <authorList>
            <person name="Bechsgaard J."/>
        </authorList>
    </citation>
    <scope>NUCLEOTIDE SEQUENCE [LARGE SCALE GENOMIC DNA]</scope>
</reference>